<keyword evidence="3" id="KW-1185">Reference proteome</keyword>
<evidence type="ECO:0000313" key="1">
    <source>
        <dbReference type="EMBL" id="MFD0792373.1"/>
    </source>
</evidence>
<comment type="caution">
    <text evidence="1">The sequence shown here is derived from an EMBL/GenBank/DDBJ whole genome shotgun (WGS) entry which is preliminary data.</text>
</comment>
<protein>
    <submittedName>
        <fullName evidence="1">Uncharacterized protein</fullName>
    </submittedName>
</protein>
<reference evidence="1" key="1">
    <citation type="journal article" date="2014" name="Int. J. Syst. Evol. Microbiol.">
        <title>Complete genome of a new Firmicutes species belonging to the dominant human colonic microbiota ('Ruminococcus bicirculans') reveals two chromosomes and a selective capacity to utilize plant glucans.</title>
        <authorList>
            <consortium name="NISC Comparative Sequencing Program"/>
            <person name="Wegmann U."/>
            <person name="Louis P."/>
            <person name="Goesmann A."/>
            <person name="Henrissat B."/>
            <person name="Duncan S.H."/>
            <person name="Flint H.J."/>
        </authorList>
    </citation>
    <scope>NUCLEOTIDE SEQUENCE</scope>
    <source>
        <strain evidence="1">CCUG 61484</strain>
    </source>
</reference>
<gene>
    <name evidence="1" type="ORF">ACFQZX_02020</name>
    <name evidence="2" type="ORF">ACFQZX_02665</name>
</gene>
<evidence type="ECO:0000313" key="2">
    <source>
        <dbReference type="EMBL" id="MFD0792501.1"/>
    </source>
</evidence>
<accession>A0ABW3ANS1</accession>
<dbReference type="Proteomes" id="UP001597010">
    <property type="component" value="Unassembled WGS sequence"/>
</dbReference>
<dbReference type="EMBL" id="JBHTHZ010000001">
    <property type="protein sequence ID" value="MFD0792501.1"/>
    <property type="molecule type" value="Genomic_DNA"/>
</dbReference>
<name>A0ABW3ANS1_9SPHI</name>
<reference evidence="3" key="2">
    <citation type="journal article" date="2019" name="Int. J. Syst. Evol. Microbiol.">
        <title>The Global Catalogue of Microorganisms (GCM) 10K type strain sequencing project: providing services to taxonomists for standard genome sequencing and annotation.</title>
        <authorList>
            <consortium name="The Broad Institute Genomics Platform"/>
            <consortium name="The Broad Institute Genome Sequencing Center for Infectious Disease"/>
            <person name="Wu L."/>
            <person name="Ma J."/>
        </authorList>
    </citation>
    <scope>NUCLEOTIDE SEQUENCE [LARGE SCALE GENOMIC DNA]</scope>
    <source>
        <strain evidence="3">CCUG 61484</strain>
    </source>
</reference>
<organism evidence="1 3">
    <name type="scientific">Mucilaginibacter litoreus</name>
    <dbReference type="NCBI Taxonomy" id="1048221"/>
    <lineage>
        <taxon>Bacteria</taxon>
        <taxon>Pseudomonadati</taxon>
        <taxon>Bacteroidota</taxon>
        <taxon>Sphingobacteriia</taxon>
        <taxon>Sphingobacteriales</taxon>
        <taxon>Sphingobacteriaceae</taxon>
        <taxon>Mucilaginibacter</taxon>
    </lineage>
</organism>
<reference evidence="1" key="3">
    <citation type="submission" date="2024-09" db="EMBL/GenBank/DDBJ databases">
        <authorList>
            <person name="Sun Q."/>
            <person name="Mori K."/>
        </authorList>
    </citation>
    <scope>NUCLEOTIDE SEQUENCE</scope>
    <source>
        <strain evidence="1">CCUG 61484</strain>
    </source>
</reference>
<evidence type="ECO:0000313" key="3">
    <source>
        <dbReference type="Proteomes" id="UP001597010"/>
    </source>
</evidence>
<sequence length="137" mass="16511">MKYVAFLIVSFIFIPVFTYCQGKAAINKVASLPEVKEFMQQAVKSHPKMMIAREPDKDFHYYWVKVGLGNLDMFRTNYDFYVDLKTNNVFYTDFYTESVEQKLTLSQWRRWRVLPGWQKLHCYHRDKKRLSFQACKL</sequence>
<dbReference type="EMBL" id="JBHTHZ010000001">
    <property type="protein sequence ID" value="MFD0792373.1"/>
    <property type="molecule type" value="Genomic_DNA"/>
</dbReference>
<proteinExistence type="predicted"/>
<dbReference type="RefSeq" id="WP_377111076.1">
    <property type="nucleotide sequence ID" value="NZ_JBHTHZ010000001.1"/>
</dbReference>